<feature type="compositionally biased region" description="Basic and acidic residues" evidence="1">
    <location>
        <begin position="104"/>
        <end position="116"/>
    </location>
</feature>
<protein>
    <recommendedName>
        <fullName evidence="4">BTB domain-containing protein</fullName>
    </recommendedName>
</protein>
<feature type="compositionally biased region" description="Low complexity" evidence="1">
    <location>
        <begin position="84"/>
        <end position="103"/>
    </location>
</feature>
<evidence type="ECO:0000313" key="3">
    <source>
        <dbReference type="Proteomes" id="UP000054383"/>
    </source>
</evidence>
<dbReference type="OrthoDB" id="448954at2759"/>
<gene>
    <name evidence="2" type="ORF">PISL3812_09184</name>
</gene>
<name>A0A0U1M990_TALIS</name>
<feature type="compositionally biased region" description="Low complexity" evidence="1">
    <location>
        <begin position="275"/>
        <end position="284"/>
    </location>
</feature>
<dbReference type="PANTHER" id="PTHR47843">
    <property type="entry name" value="BTB DOMAIN-CONTAINING PROTEIN-RELATED"/>
    <property type="match status" value="1"/>
</dbReference>
<dbReference type="AlphaFoldDB" id="A0A0U1M990"/>
<evidence type="ECO:0008006" key="4">
    <source>
        <dbReference type="Google" id="ProtNLM"/>
    </source>
</evidence>
<feature type="compositionally biased region" description="Basic and acidic residues" evidence="1">
    <location>
        <begin position="323"/>
        <end position="337"/>
    </location>
</feature>
<accession>A0A0U1M990</accession>
<dbReference type="PANTHER" id="PTHR47843:SF2">
    <property type="entry name" value="BTB DOMAIN-CONTAINING PROTEIN"/>
    <property type="match status" value="1"/>
</dbReference>
<feature type="compositionally biased region" description="Low complexity" evidence="1">
    <location>
        <begin position="230"/>
        <end position="252"/>
    </location>
</feature>
<proteinExistence type="predicted"/>
<dbReference type="OMA" id="SLWDEFT"/>
<feature type="region of interest" description="Disordered" evidence="1">
    <location>
        <begin position="83"/>
        <end position="340"/>
    </location>
</feature>
<keyword evidence="3" id="KW-1185">Reference proteome</keyword>
<organism evidence="2 3">
    <name type="scientific">Talaromyces islandicus</name>
    <name type="common">Penicillium islandicum</name>
    <dbReference type="NCBI Taxonomy" id="28573"/>
    <lineage>
        <taxon>Eukaryota</taxon>
        <taxon>Fungi</taxon>
        <taxon>Dikarya</taxon>
        <taxon>Ascomycota</taxon>
        <taxon>Pezizomycotina</taxon>
        <taxon>Eurotiomycetes</taxon>
        <taxon>Eurotiomycetidae</taxon>
        <taxon>Eurotiales</taxon>
        <taxon>Trichocomaceae</taxon>
        <taxon>Talaromyces</taxon>
        <taxon>Talaromyces sect. Islandici</taxon>
    </lineage>
</organism>
<feature type="compositionally biased region" description="Basic and acidic residues" evidence="1">
    <location>
        <begin position="150"/>
        <end position="161"/>
    </location>
</feature>
<dbReference type="EMBL" id="CVMT01000011">
    <property type="protein sequence ID" value="CRG92128.1"/>
    <property type="molecule type" value="Genomic_DNA"/>
</dbReference>
<feature type="compositionally biased region" description="Basic residues" evidence="1">
    <location>
        <begin position="217"/>
        <end position="229"/>
    </location>
</feature>
<reference evidence="2 3" key="1">
    <citation type="submission" date="2015-04" db="EMBL/GenBank/DDBJ databases">
        <authorList>
            <person name="Syromyatnikov M.Y."/>
            <person name="Popov V.N."/>
        </authorList>
    </citation>
    <scope>NUCLEOTIDE SEQUENCE [LARGE SCALE GENOMIC DNA]</scope>
    <source>
        <strain evidence="2">WF-38-12</strain>
    </source>
</reference>
<dbReference type="STRING" id="28573.A0A0U1M990"/>
<evidence type="ECO:0000256" key="1">
    <source>
        <dbReference type="SAM" id="MobiDB-lite"/>
    </source>
</evidence>
<evidence type="ECO:0000313" key="2">
    <source>
        <dbReference type="EMBL" id="CRG92128.1"/>
    </source>
</evidence>
<dbReference type="Proteomes" id="UP000054383">
    <property type="component" value="Unassembled WGS sequence"/>
</dbReference>
<feature type="compositionally biased region" description="Pro residues" evidence="1">
    <location>
        <begin position="137"/>
        <end position="147"/>
    </location>
</feature>
<feature type="compositionally biased region" description="Acidic residues" evidence="1">
    <location>
        <begin position="285"/>
        <end position="300"/>
    </location>
</feature>
<sequence>MRENHVNTRRIVSSPPFTFLVGKDHAKLTIQSGLARHVSKPLDHLMNNGQTRESKHRIAVLEDEEVEVFAAFTQYAYTGEYTVPQQSPQSQPQPQQQQQLPQQKEPKEQREQKDEPEGPSPSLKHLALRTHSVASFLPPPAPTPPPAGRGDLRGPPRHEQVGLDWENPFEGAADTQNEPVVPDESLLGDEQVEKPVFGPKPEEVEEDEESFNQPSKKSGKKDKKKKKKGAAATATTTTAAAAAVFEEAAPAANLTPPRTPPFESRDIKEKPTRPQLQVEQQQQDQDNDCAIETDPGEDFQDVPSGGAGDWWDRPLSPGAVDPRAGDRGDRGDGEIQRPQHTVPAPMIDTSFATQRISAPRRKGISSWDEFASLEYFHQPPSPPAEFDPEATVPYILFHAKVYVFATRYLISGLAQLCLKKLHRQLLDYALIPPSENAQGDLDETEANRFDAHARMFLDVLRYTYNKTNRFEPESQTSATLLRESELRKLVAQYAACKMRELAFYVPAPIPVPSSPTHGPGSGVSAIAGPGGGLRELLDSIPELASDLVFRMM</sequence>
<feature type="compositionally biased region" description="Basic and acidic residues" evidence="1">
    <location>
        <begin position="263"/>
        <end position="272"/>
    </location>
</feature>